<accession>A0ABQ0G257</accession>
<feature type="transmembrane region" description="Helical" evidence="2">
    <location>
        <begin position="43"/>
        <end position="66"/>
    </location>
</feature>
<evidence type="ECO:0000313" key="4">
    <source>
        <dbReference type="Proteomes" id="UP001628179"/>
    </source>
</evidence>
<feature type="transmembrane region" description="Helical" evidence="2">
    <location>
        <begin position="122"/>
        <end position="144"/>
    </location>
</feature>
<evidence type="ECO:0000313" key="3">
    <source>
        <dbReference type="EMBL" id="GAB1311839.1"/>
    </source>
</evidence>
<keyword evidence="2" id="KW-0812">Transmembrane</keyword>
<protein>
    <submittedName>
        <fullName evidence="3">Uncharacterized protein</fullName>
    </submittedName>
</protein>
<dbReference type="EMBL" id="BAAFSV010000001">
    <property type="protein sequence ID" value="GAB1311839.1"/>
    <property type="molecule type" value="Genomic_DNA"/>
</dbReference>
<dbReference type="Proteomes" id="UP001628179">
    <property type="component" value="Unassembled WGS sequence"/>
</dbReference>
<feature type="region of interest" description="Disordered" evidence="1">
    <location>
        <begin position="629"/>
        <end position="661"/>
    </location>
</feature>
<keyword evidence="2" id="KW-0472">Membrane</keyword>
<proteinExistence type="predicted"/>
<gene>
    <name evidence="3" type="ORF">MFIFM68171_02049</name>
</gene>
<organism evidence="3 4">
    <name type="scientific">Madurella fahalii</name>
    <dbReference type="NCBI Taxonomy" id="1157608"/>
    <lineage>
        <taxon>Eukaryota</taxon>
        <taxon>Fungi</taxon>
        <taxon>Dikarya</taxon>
        <taxon>Ascomycota</taxon>
        <taxon>Pezizomycotina</taxon>
        <taxon>Sordariomycetes</taxon>
        <taxon>Sordariomycetidae</taxon>
        <taxon>Sordariales</taxon>
        <taxon>Sordariales incertae sedis</taxon>
        <taxon>Madurella</taxon>
    </lineage>
</organism>
<evidence type="ECO:0000256" key="2">
    <source>
        <dbReference type="SAM" id="Phobius"/>
    </source>
</evidence>
<keyword evidence="2" id="KW-1133">Transmembrane helix</keyword>
<reference evidence="3 4" key="1">
    <citation type="submission" date="2024-09" db="EMBL/GenBank/DDBJ databases">
        <title>Itraconazole resistance in Madurella fahalii resulting from another homologue of gene encoding cytochrome P450 14-alpha sterol demethylase (CYP51).</title>
        <authorList>
            <person name="Yoshioka I."/>
            <person name="Fahal A.H."/>
            <person name="Kaneko S."/>
            <person name="Yaguchi T."/>
        </authorList>
    </citation>
    <scope>NUCLEOTIDE SEQUENCE [LARGE SCALE GENOMIC DNA]</scope>
    <source>
        <strain evidence="3 4">IFM 68171</strain>
    </source>
</reference>
<keyword evidence="4" id="KW-1185">Reference proteome</keyword>
<name>A0ABQ0G257_9PEZI</name>
<evidence type="ECO:0000256" key="1">
    <source>
        <dbReference type="SAM" id="MobiDB-lite"/>
    </source>
</evidence>
<sequence length="661" mass="72323">MSDTYVTPPETAYLVTKPFKMPTDNGDVWAIAFTTDSSQFINAALSVIFTLIFPWIWGLAASVTLYSASRNSTQRRSVALVTLRNAPDPWTAFKGLAGFTYDSVGTFRGRKPGQPLLWQDSLYGLTFGIMALGIFTLGIVMGIIGPPFLQIGNVAPVRSSLLFYPPSPPPDDDLADSVFSALQSTAVLRALSSVDIARVRMRSKVQVTPDTLVRSSGDSSEPMYGLTYSYNITGVDLGLEKASDLALAVTGSCRTEYSWLDMELGGEAVDAYHLWLNRSMMPHAVFISEPHYNYAPRTFFVVHPDAAYQSSRDGNVSYAILVGSAHRASISAGSDPWYATELRNSTSSAIYDAKFWVKRGRPALSCWQQDKWSYGAQTVPSVYGLRNQPGMRVPEVLLRVLESAFAVPRILIVGRAAGASALDSVVSSSDSIRGLIDASVASIHRDMERLVVASFVNSQNVFVDCTLFEPTGHQRRSSNIFVGSDGLPREGADQFVVSTPDVQTFSLTGLITIAVILVALLLVKILLRLKLHLHHDAHSDALAEGPEPQHGVQWNDDRWTRFKALSAVHLLRNVYECGRGSPEQSWKCCEELPKPEKGKLFKLIKCGERDCCCAGHIAIAPDSLAKLQESHVSDGPAPPEEAHITGNHLPGSPSPYLRERR</sequence>
<dbReference type="RefSeq" id="XP_070913572.1">
    <property type="nucleotide sequence ID" value="XM_071057471.1"/>
</dbReference>
<comment type="caution">
    <text evidence="3">The sequence shown here is derived from an EMBL/GenBank/DDBJ whole genome shotgun (WGS) entry which is preliminary data.</text>
</comment>
<feature type="transmembrane region" description="Helical" evidence="2">
    <location>
        <begin position="505"/>
        <end position="527"/>
    </location>
</feature>
<dbReference type="GeneID" id="98172794"/>